<dbReference type="GO" id="GO:0005524">
    <property type="term" value="F:ATP binding"/>
    <property type="evidence" value="ECO:0007669"/>
    <property type="project" value="UniProtKB-UniRule"/>
</dbReference>
<dbReference type="PANTHER" id="PTHR24171">
    <property type="entry name" value="ANKYRIN REPEAT DOMAIN-CONTAINING PROTEIN 39-RELATED"/>
    <property type="match status" value="1"/>
</dbReference>
<evidence type="ECO:0000313" key="5">
    <source>
        <dbReference type="EMBL" id="CAD7224901.1"/>
    </source>
</evidence>
<dbReference type="InterPro" id="IPR008271">
    <property type="entry name" value="Ser/Thr_kinase_AS"/>
</dbReference>
<dbReference type="Gene3D" id="1.10.510.10">
    <property type="entry name" value="Transferase(Phosphotransferase) domain 1"/>
    <property type="match status" value="1"/>
</dbReference>
<dbReference type="PROSITE" id="PS50011">
    <property type="entry name" value="PROTEIN_KINASE_DOM"/>
    <property type="match status" value="1"/>
</dbReference>
<reference evidence="5" key="1">
    <citation type="submission" date="2020-11" db="EMBL/GenBank/DDBJ databases">
        <authorList>
            <person name="Tran Van P."/>
        </authorList>
    </citation>
    <scope>NUCLEOTIDE SEQUENCE</scope>
</reference>
<dbReference type="PROSITE" id="PS00108">
    <property type="entry name" value="PROTEIN_KINASE_ST"/>
    <property type="match status" value="1"/>
</dbReference>
<keyword evidence="1" id="KW-0677">Repeat</keyword>
<accession>A0A7R8W9Q1</accession>
<keyword evidence="2" id="KW-0547">Nucleotide-binding</keyword>
<dbReference type="SMART" id="SM00248">
    <property type="entry name" value="ANK"/>
    <property type="match status" value="7"/>
</dbReference>
<evidence type="ECO:0000256" key="4">
    <source>
        <dbReference type="ARBA" id="ARBA00023043"/>
    </source>
</evidence>
<dbReference type="InterPro" id="IPR017441">
    <property type="entry name" value="Protein_kinase_ATP_BS"/>
</dbReference>
<dbReference type="PANTHER" id="PTHR24171:SF9">
    <property type="entry name" value="ANKYRIN REPEAT DOMAIN-CONTAINING PROTEIN 39"/>
    <property type="match status" value="1"/>
</dbReference>
<dbReference type="Gene3D" id="1.25.40.20">
    <property type="entry name" value="Ankyrin repeat-containing domain"/>
    <property type="match status" value="4"/>
</dbReference>
<dbReference type="PROSITE" id="PS50297">
    <property type="entry name" value="ANK_REP_REGION"/>
    <property type="match status" value="3"/>
</dbReference>
<dbReference type="SUPFAM" id="SSF48403">
    <property type="entry name" value="Ankyrin repeat"/>
    <property type="match status" value="1"/>
</dbReference>
<dbReference type="Pfam" id="PF00069">
    <property type="entry name" value="Pkinase"/>
    <property type="match status" value="1"/>
</dbReference>
<gene>
    <name evidence="5" type="ORF">CTOB1V02_LOCUS2852</name>
</gene>
<proteinExistence type="predicted"/>
<evidence type="ECO:0000256" key="3">
    <source>
        <dbReference type="ARBA" id="ARBA00022840"/>
    </source>
</evidence>
<dbReference type="PROSITE" id="PS50088">
    <property type="entry name" value="ANK_REPEAT"/>
    <property type="match status" value="4"/>
</dbReference>
<dbReference type="SUPFAM" id="SSF56112">
    <property type="entry name" value="Protein kinase-like (PK-like)"/>
    <property type="match status" value="1"/>
</dbReference>
<evidence type="ECO:0000256" key="2">
    <source>
        <dbReference type="ARBA" id="ARBA00022741"/>
    </source>
</evidence>
<dbReference type="Gene3D" id="3.30.200.20">
    <property type="entry name" value="Phosphorylase Kinase, domain 1"/>
    <property type="match status" value="1"/>
</dbReference>
<dbReference type="EMBL" id="OB660461">
    <property type="protein sequence ID" value="CAD7224901.1"/>
    <property type="molecule type" value="Genomic_DNA"/>
</dbReference>
<dbReference type="OrthoDB" id="341578at2759"/>
<dbReference type="InterPro" id="IPR000719">
    <property type="entry name" value="Prot_kinase_dom"/>
</dbReference>
<dbReference type="PROSITE" id="PS00107">
    <property type="entry name" value="PROTEIN_KINASE_ATP"/>
    <property type="match status" value="1"/>
</dbReference>
<dbReference type="InterPro" id="IPR002110">
    <property type="entry name" value="Ankyrin_rpt"/>
</dbReference>
<dbReference type="SMART" id="SM00220">
    <property type="entry name" value="S_TKc"/>
    <property type="match status" value="1"/>
</dbReference>
<keyword evidence="4" id="KW-0040">ANK repeat</keyword>
<sequence>MFALGRDPDVLHVTLWRDYEDPVKLPIVQPDYSERVPVNIPHEISFIAPQPCHQGVKILLAHGADCNAAYAEEKLTPLHITRTEETARLLLWHRAKVNFRSQKARTPLHHATADDLISVTKVLLIHGAKPNVADKEGKTPLHEAQSSEAARLLIEKKADVNAKDRNSMTPLFIAVSHDLHSVAEVLLNHEADPNITAKDWLSPLHEARSSETAELLIRHGANLNAKTRARETPLCTATKNGCHSVVRFLLSHGASPNIVSLSGMSPLHEVQSGETARLLLEHGAIIDGVDIEGRTPLFCAIIAKNREDVVRVLVAQKASLGMTVLSRKKFEKMIPAVIPYIEDLNEQDEDGNTLLHSCCQLGYEDAVKQLLKSGAAQDILNNNRETAQEVAIAKGHFHIASHFRQSTISNGRFEQEFEIMTDERHEDGILGKGGFGRVYKVKRRGTENVFAIKQIDFEKEESESMDRMLQELRAAMDLTSKVTVTHYSAWIEERQGNENELSDSSSSEEESPLFSIGRWAWKKIKRYTLYIQLEFVDMSLADFIHKRNNNEYYTNSHFPQLKSDDYSTAVRIFRDICHAVYFLHVRGYVHRDLKPGNVLVSFASGSVKSVKLADFGLAMKLRDSLGMIIKGGTRYYSPPILNDAAAQRATGLDYKKKLDVYALGIIWVDLLLPMTRAQWRKVNENIRSPQVRIPEELKKSMSQDDFDLLKRMLSHEPDARPTVEEVFYLRFLRIFRSPLPERGLTWFEDIIRAQSSSVGSLIRPLLGRICGLIYSRGGLTATPETIDFQQFLQRVLNVSEGSVQAGEDGTTRRRNGNLSAAAAVNLLGNIAPIFQETPSNRDEIDSIFREFRPFVTNFLGTIVGVLPNPPDENEI</sequence>
<evidence type="ECO:0000256" key="1">
    <source>
        <dbReference type="ARBA" id="ARBA00022737"/>
    </source>
</evidence>
<protein>
    <submittedName>
        <fullName evidence="5">Uncharacterized protein</fullName>
    </submittedName>
</protein>
<organism evidence="5">
    <name type="scientific">Cyprideis torosa</name>
    <dbReference type="NCBI Taxonomy" id="163714"/>
    <lineage>
        <taxon>Eukaryota</taxon>
        <taxon>Metazoa</taxon>
        <taxon>Ecdysozoa</taxon>
        <taxon>Arthropoda</taxon>
        <taxon>Crustacea</taxon>
        <taxon>Oligostraca</taxon>
        <taxon>Ostracoda</taxon>
        <taxon>Podocopa</taxon>
        <taxon>Podocopida</taxon>
        <taxon>Cytherocopina</taxon>
        <taxon>Cytheroidea</taxon>
        <taxon>Cytherideidae</taxon>
        <taxon>Cyprideis</taxon>
    </lineage>
</organism>
<name>A0A7R8W9Q1_9CRUS</name>
<dbReference type="AlphaFoldDB" id="A0A7R8W9Q1"/>
<dbReference type="InterPro" id="IPR011009">
    <property type="entry name" value="Kinase-like_dom_sf"/>
</dbReference>
<keyword evidence="3" id="KW-0067">ATP-binding</keyword>
<dbReference type="InterPro" id="IPR036770">
    <property type="entry name" value="Ankyrin_rpt-contain_sf"/>
</dbReference>
<dbReference type="Pfam" id="PF12796">
    <property type="entry name" value="Ank_2"/>
    <property type="match status" value="4"/>
</dbReference>
<dbReference type="GO" id="GO:0004672">
    <property type="term" value="F:protein kinase activity"/>
    <property type="evidence" value="ECO:0007669"/>
    <property type="project" value="InterPro"/>
</dbReference>